<organism evidence="1 2">
    <name type="scientific">Sinanodonta woodiana</name>
    <name type="common">Chinese pond mussel</name>
    <name type="synonym">Anodonta woodiana</name>
    <dbReference type="NCBI Taxonomy" id="1069815"/>
    <lineage>
        <taxon>Eukaryota</taxon>
        <taxon>Metazoa</taxon>
        <taxon>Spiralia</taxon>
        <taxon>Lophotrochozoa</taxon>
        <taxon>Mollusca</taxon>
        <taxon>Bivalvia</taxon>
        <taxon>Autobranchia</taxon>
        <taxon>Heteroconchia</taxon>
        <taxon>Palaeoheterodonta</taxon>
        <taxon>Unionida</taxon>
        <taxon>Unionoidea</taxon>
        <taxon>Unionidae</taxon>
        <taxon>Unioninae</taxon>
        <taxon>Sinanodonta</taxon>
    </lineage>
</organism>
<name>A0ABD3WJI5_SINWO</name>
<gene>
    <name evidence="1" type="ORF">ACJMK2_036093</name>
</gene>
<reference evidence="1 2" key="1">
    <citation type="submission" date="2024-11" db="EMBL/GenBank/DDBJ databases">
        <title>Chromosome-level genome assembly of the freshwater bivalve Anodonta woodiana.</title>
        <authorList>
            <person name="Chen X."/>
        </authorList>
    </citation>
    <scope>NUCLEOTIDE SEQUENCE [LARGE SCALE GENOMIC DNA]</scope>
    <source>
        <strain evidence="1">MN2024</strain>
        <tissue evidence="1">Gills</tissue>
    </source>
</reference>
<accession>A0ABD3WJI5</accession>
<evidence type="ECO:0000313" key="2">
    <source>
        <dbReference type="Proteomes" id="UP001634394"/>
    </source>
</evidence>
<dbReference type="EMBL" id="JBJQND010000006">
    <property type="protein sequence ID" value="KAL3872918.1"/>
    <property type="molecule type" value="Genomic_DNA"/>
</dbReference>
<proteinExistence type="predicted"/>
<evidence type="ECO:0000313" key="1">
    <source>
        <dbReference type="EMBL" id="KAL3872918.1"/>
    </source>
</evidence>
<dbReference type="Proteomes" id="UP001634394">
    <property type="component" value="Unassembled WGS sequence"/>
</dbReference>
<protein>
    <submittedName>
        <fullName evidence="1">Uncharacterized protein</fullName>
    </submittedName>
</protein>
<comment type="caution">
    <text evidence="1">The sequence shown here is derived from an EMBL/GenBank/DDBJ whole genome shotgun (WGS) entry which is preliminary data.</text>
</comment>
<dbReference type="AlphaFoldDB" id="A0ABD3WJI5"/>
<sequence>MITLLYKEAEMIPSQVKMVSEGKLTTKHIHTMDRKLFKIWKMYTNKEISVNNHLRMCRRINGPRR</sequence>
<keyword evidence="2" id="KW-1185">Reference proteome</keyword>